<protein>
    <submittedName>
        <fullName evidence="5">Unannotated protein</fullName>
    </submittedName>
</protein>
<dbReference type="CDD" id="cd03221">
    <property type="entry name" value="ABCF_EF-3"/>
    <property type="match status" value="1"/>
</dbReference>
<evidence type="ECO:0000256" key="2">
    <source>
        <dbReference type="ARBA" id="ARBA00022741"/>
    </source>
</evidence>
<dbReference type="PANTHER" id="PTHR19211:SF69">
    <property type="entry name" value="ATP-BINDING PROTEIN UUP"/>
    <property type="match status" value="1"/>
</dbReference>
<dbReference type="GO" id="GO:0005524">
    <property type="term" value="F:ATP binding"/>
    <property type="evidence" value="ECO:0007669"/>
    <property type="project" value="UniProtKB-KW"/>
</dbReference>
<organism evidence="5">
    <name type="scientific">freshwater metagenome</name>
    <dbReference type="NCBI Taxonomy" id="449393"/>
    <lineage>
        <taxon>unclassified sequences</taxon>
        <taxon>metagenomes</taxon>
        <taxon>ecological metagenomes</taxon>
    </lineage>
</organism>
<keyword evidence="3" id="KW-0067">ATP-binding</keyword>
<accession>A0A6J6GJL3</accession>
<evidence type="ECO:0000313" key="5">
    <source>
        <dbReference type="EMBL" id="CAB4597018.1"/>
    </source>
</evidence>
<dbReference type="PANTHER" id="PTHR19211">
    <property type="entry name" value="ATP-BINDING TRANSPORT PROTEIN-RELATED"/>
    <property type="match status" value="1"/>
</dbReference>
<sequence>MGGLFFPFSDEVYHGERVGLIGPNGTGKSHLLAVLNGATPDEGTITFGPRTSVGVFTQINDRPDFTGRQCIDIVRDRLIDDEKSMRALARYGLVNNARQEFQTLSGGQKARLEILCLELEGHNVLLLDEPTDNLDIESSEALEKALDGFEGTVIAVSHDRTFLAKFDRFLMIGDDGEVYALPDYEIAMKGLADPSSLSGLRLAKKLS</sequence>
<evidence type="ECO:0000256" key="1">
    <source>
        <dbReference type="ARBA" id="ARBA00022737"/>
    </source>
</evidence>
<keyword evidence="1" id="KW-0677">Repeat</keyword>
<evidence type="ECO:0000256" key="3">
    <source>
        <dbReference type="ARBA" id="ARBA00022840"/>
    </source>
</evidence>
<feature type="domain" description="ABC transporter" evidence="4">
    <location>
        <begin position="1"/>
        <end position="200"/>
    </location>
</feature>
<proteinExistence type="predicted"/>
<dbReference type="InterPro" id="IPR003593">
    <property type="entry name" value="AAA+_ATPase"/>
</dbReference>
<reference evidence="5" key="1">
    <citation type="submission" date="2020-05" db="EMBL/GenBank/DDBJ databases">
        <authorList>
            <person name="Chiriac C."/>
            <person name="Salcher M."/>
            <person name="Ghai R."/>
            <person name="Kavagutti S V."/>
        </authorList>
    </citation>
    <scope>NUCLEOTIDE SEQUENCE</scope>
</reference>
<gene>
    <name evidence="5" type="ORF">UFOPK1722_01967</name>
</gene>
<dbReference type="Pfam" id="PF00005">
    <property type="entry name" value="ABC_tran"/>
    <property type="match status" value="1"/>
</dbReference>
<name>A0A6J6GJL3_9ZZZZ</name>
<dbReference type="Gene3D" id="3.40.50.300">
    <property type="entry name" value="P-loop containing nucleotide triphosphate hydrolases"/>
    <property type="match status" value="1"/>
</dbReference>
<evidence type="ECO:0000259" key="4">
    <source>
        <dbReference type="PROSITE" id="PS50893"/>
    </source>
</evidence>
<dbReference type="PROSITE" id="PS50893">
    <property type="entry name" value="ABC_TRANSPORTER_2"/>
    <property type="match status" value="1"/>
</dbReference>
<dbReference type="EMBL" id="CAEZTS010000250">
    <property type="protein sequence ID" value="CAB4597018.1"/>
    <property type="molecule type" value="Genomic_DNA"/>
</dbReference>
<dbReference type="InterPro" id="IPR050611">
    <property type="entry name" value="ABCF"/>
</dbReference>
<dbReference type="InterPro" id="IPR003439">
    <property type="entry name" value="ABC_transporter-like_ATP-bd"/>
</dbReference>
<dbReference type="InterPro" id="IPR027417">
    <property type="entry name" value="P-loop_NTPase"/>
</dbReference>
<dbReference type="GO" id="GO:0016887">
    <property type="term" value="F:ATP hydrolysis activity"/>
    <property type="evidence" value="ECO:0007669"/>
    <property type="project" value="InterPro"/>
</dbReference>
<dbReference type="AlphaFoldDB" id="A0A6J6GJL3"/>
<dbReference type="SUPFAM" id="SSF52540">
    <property type="entry name" value="P-loop containing nucleoside triphosphate hydrolases"/>
    <property type="match status" value="1"/>
</dbReference>
<keyword evidence="2" id="KW-0547">Nucleotide-binding</keyword>
<dbReference type="SMART" id="SM00382">
    <property type="entry name" value="AAA"/>
    <property type="match status" value="1"/>
</dbReference>